<evidence type="ECO:0000313" key="2">
    <source>
        <dbReference type="EMBL" id="NEY90384.1"/>
    </source>
</evidence>
<evidence type="ECO:0000313" key="3">
    <source>
        <dbReference type="Proteomes" id="UP000477782"/>
    </source>
</evidence>
<protein>
    <submittedName>
        <fullName evidence="2">Uncharacterized protein</fullName>
    </submittedName>
</protein>
<feature type="chain" id="PRO_5026700590" evidence="1">
    <location>
        <begin position="27"/>
        <end position="196"/>
    </location>
</feature>
<keyword evidence="1" id="KW-0732">Signal</keyword>
<feature type="signal peptide" evidence="1">
    <location>
        <begin position="1"/>
        <end position="26"/>
    </location>
</feature>
<reference evidence="2 3" key="1">
    <citation type="submission" date="2020-02" db="EMBL/GenBank/DDBJ databases">
        <authorList>
            <person name="Chen W.-M."/>
        </authorList>
    </citation>
    <scope>NUCLEOTIDE SEQUENCE [LARGE SCALE GENOMIC DNA]</scope>
    <source>
        <strain evidence="2 3">KMS-5</strain>
    </source>
</reference>
<dbReference type="RefSeq" id="WP_164624798.1">
    <property type="nucleotide sequence ID" value="NZ_JAAIVJ010000004.1"/>
</dbReference>
<sequence length="196" mass="20896">MTMQFARPFAFALFSLAAAVAPAAHAGEIADKAAEVESLLAAGDDAGAVAAAREVFGKAWEATSGLAIGETVLIAEPASGYGIYNPRPDDRFKIGEPVLIYAEPMGFGYGSPGEGLYSIGFFVDLKVMTEAGEVLGDLQNLTELDLTSRYPNREFQANLTYNLTGVPPGRYVLQTTLRDKNSAKIGSFENTVEFVE</sequence>
<dbReference type="EMBL" id="JAAIVJ010000004">
    <property type="protein sequence ID" value="NEY90384.1"/>
    <property type="molecule type" value="Genomic_DNA"/>
</dbReference>
<comment type="caution">
    <text evidence="2">The sequence shown here is derived from an EMBL/GenBank/DDBJ whole genome shotgun (WGS) entry which is preliminary data.</text>
</comment>
<dbReference type="AlphaFoldDB" id="A0A6M0QU87"/>
<accession>A0A6M0QU87</accession>
<evidence type="ECO:0000256" key="1">
    <source>
        <dbReference type="SAM" id="SignalP"/>
    </source>
</evidence>
<dbReference type="Proteomes" id="UP000477782">
    <property type="component" value="Unassembled WGS sequence"/>
</dbReference>
<proteinExistence type="predicted"/>
<gene>
    <name evidence="2" type="ORF">G4Z14_08745</name>
</gene>
<keyword evidence="3" id="KW-1185">Reference proteome</keyword>
<organism evidence="2 3">
    <name type="scientific">Tabrizicola oligotrophica</name>
    <dbReference type="NCBI Taxonomy" id="2710650"/>
    <lineage>
        <taxon>Bacteria</taxon>
        <taxon>Pseudomonadati</taxon>
        <taxon>Pseudomonadota</taxon>
        <taxon>Alphaproteobacteria</taxon>
        <taxon>Rhodobacterales</taxon>
        <taxon>Paracoccaceae</taxon>
        <taxon>Tabrizicola</taxon>
    </lineage>
</organism>
<name>A0A6M0QU87_9RHOB</name>